<dbReference type="FunFam" id="3.90.960.10:FF:000005">
    <property type="entry name" value="Putative prolyl-tRNA synthetase"/>
    <property type="match status" value="1"/>
</dbReference>
<sequence length="180" mass="19375">MSSDRSKTRAELFAFLDELGIAHATIEHPPLYTVEESRALRGEIAGAHAKNLFVKDKKSRLFMISVREELAVDLKQVHTVIGGQGRVSFGSAEQLEEVWGVKPGSVTPFGAINDLDHRVTVVLDAGLVAAGTVNFHPLENTATTTIEAGDLVRFLQATGHSPLITELPVQAPQPVETAAD</sequence>
<keyword evidence="4" id="KW-1185">Reference proteome</keyword>
<feature type="domain" description="YbaK/aminoacyl-tRNA synthetase-associated" evidence="2">
    <location>
        <begin position="28"/>
        <end position="154"/>
    </location>
</feature>
<dbReference type="Proteomes" id="UP000631694">
    <property type="component" value="Unassembled WGS sequence"/>
</dbReference>
<name>A0A931I1Q6_9HYPH</name>
<gene>
    <name evidence="3" type="ORF">I5731_08275</name>
</gene>
<dbReference type="InterPro" id="IPR007214">
    <property type="entry name" value="YbaK/aa-tRNA-synth-assoc-dom"/>
</dbReference>
<dbReference type="PANTHER" id="PTHR31423:SF3">
    <property type="entry name" value="PROLYL-TRNA SYNTHETASE ASSOCIATED DOMAIN-CONTAINING PROTEIN 1-RELATED"/>
    <property type="match status" value="1"/>
</dbReference>
<evidence type="ECO:0000313" key="4">
    <source>
        <dbReference type="Proteomes" id="UP000631694"/>
    </source>
</evidence>
<dbReference type="AlphaFoldDB" id="A0A931I1Q6"/>
<organism evidence="3 4">
    <name type="scientific">Methylobrevis albus</name>
    <dbReference type="NCBI Taxonomy" id="2793297"/>
    <lineage>
        <taxon>Bacteria</taxon>
        <taxon>Pseudomonadati</taxon>
        <taxon>Pseudomonadota</taxon>
        <taxon>Alphaproteobacteria</taxon>
        <taxon>Hyphomicrobiales</taxon>
        <taxon>Pleomorphomonadaceae</taxon>
        <taxon>Methylobrevis</taxon>
    </lineage>
</organism>
<dbReference type="InterPro" id="IPR040285">
    <property type="entry name" value="ProX/PRXD1"/>
</dbReference>
<dbReference type="PANTHER" id="PTHR31423">
    <property type="entry name" value="YBAK DOMAIN-CONTAINING PROTEIN"/>
    <property type="match status" value="1"/>
</dbReference>
<comment type="similarity">
    <text evidence="1">Belongs to the PRORSD1 family.</text>
</comment>
<evidence type="ECO:0000256" key="1">
    <source>
        <dbReference type="ARBA" id="ARBA00010201"/>
    </source>
</evidence>
<dbReference type="EMBL" id="JADZLT010000049">
    <property type="protein sequence ID" value="MBH0237814.1"/>
    <property type="molecule type" value="Genomic_DNA"/>
</dbReference>
<reference evidence="3" key="1">
    <citation type="submission" date="2020-12" db="EMBL/GenBank/DDBJ databases">
        <title>Methylobrevis albus sp. nov., isolated from fresh water lack sediment.</title>
        <authorList>
            <person name="Zou Q."/>
        </authorList>
    </citation>
    <scope>NUCLEOTIDE SEQUENCE</scope>
    <source>
        <strain evidence="3">L22</strain>
    </source>
</reference>
<accession>A0A931I1Q6</accession>
<dbReference type="RefSeq" id="WP_197310887.1">
    <property type="nucleotide sequence ID" value="NZ_JADZLT010000049.1"/>
</dbReference>
<proteinExistence type="inferred from homology"/>
<dbReference type="CDD" id="cd04335">
    <property type="entry name" value="PrdX_deacylase"/>
    <property type="match status" value="1"/>
</dbReference>
<dbReference type="Pfam" id="PF04073">
    <property type="entry name" value="tRNA_edit"/>
    <property type="match status" value="1"/>
</dbReference>
<protein>
    <submittedName>
        <fullName evidence="3">Prolyl-tRNA synthetase associated domain-containing protein</fullName>
    </submittedName>
</protein>
<comment type="caution">
    <text evidence="3">The sequence shown here is derived from an EMBL/GenBank/DDBJ whole genome shotgun (WGS) entry which is preliminary data.</text>
</comment>
<dbReference type="InterPro" id="IPR036754">
    <property type="entry name" value="YbaK/aa-tRNA-synt-asso_dom_sf"/>
</dbReference>
<evidence type="ECO:0000313" key="3">
    <source>
        <dbReference type="EMBL" id="MBH0237814.1"/>
    </source>
</evidence>
<evidence type="ECO:0000259" key="2">
    <source>
        <dbReference type="Pfam" id="PF04073"/>
    </source>
</evidence>
<dbReference type="Gene3D" id="3.90.960.10">
    <property type="entry name" value="YbaK/aminoacyl-tRNA synthetase-associated domain"/>
    <property type="match status" value="1"/>
</dbReference>
<dbReference type="GO" id="GO:0002161">
    <property type="term" value="F:aminoacyl-tRNA deacylase activity"/>
    <property type="evidence" value="ECO:0007669"/>
    <property type="project" value="InterPro"/>
</dbReference>
<dbReference type="SUPFAM" id="SSF55826">
    <property type="entry name" value="YbaK/ProRS associated domain"/>
    <property type="match status" value="1"/>
</dbReference>